<dbReference type="SUPFAM" id="SSF53448">
    <property type="entry name" value="Nucleotide-diphospho-sugar transferases"/>
    <property type="match status" value="1"/>
</dbReference>
<evidence type="ECO:0000259" key="1">
    <source>
        <dbReference type="Pfam" id="PF00535"/>
    </source>
</evidence>
<reference evidence="2 3" key="1">
    <citation type="submission" date="2019-12" db="EMBL/GenBank/DDBJ databases">
        <title>Novel species isolated from a subtropical stream in China.</title>
        <authorList>
            <person name="Lu H."/>
        </authorList>
    </citation>
    <scope>NUCLEOTIDE SEQUENCE [LARGE SCALE GENOMIC DNA]</scope>
    <source>
        <strain evidence="2 3">DS3</strain>
    </source>
</reference>
<dbReference type="Pfam" id="PF00535">
    <property type="entry name" value="Glycos_transf_2"/>
    <property type="match status" value="1"/>
</dbReference>
<gene>
    <name evidence="2" type="ORF">GTP41_13310</name>
</gene>
<accession>A0A6N9HJ84</accession>
<feature type="domain" description="Glycosyltransferase 2-like" evidence="1">
    <location>
        <begin position="4"/>
        <end position="170"/>
    </location>
</feature>
<dbReference type="RefSeq" id="WP_161026057.1">
    <property type="nucleotide sequence ID" value="NZ_WWCJ01000008.1"/>
</dbReference>
<protein>
    <submittedName>
        <fullName evidence="2">Glycosyltransferase</fullName>
    </submittedName>
</protein>
<comment type="caution">
    <text evidence="2">The sequence shown here is derived from an EMBL/GenBank/DDBJ whole genome shotgun (WGS) entry which is preliminary data.</text>
</comment>
<dbReference type="InterPro" id="IPR029044">
    <property type="entry name" value="Nucleotide-diphossugar_trans"/>
</dbReference>
<dbReference type="Proteomes" id="UP000448575">
    <property type="component" value="Unassembled WGS sequence"/>
</dbReference>
<evidence type="ECO:0000313" key="3">
    <source>
        <dbReference type="Proteomes" id="UP000448575"/>
    </source>
</evidence>
<dbReference type="InterPro" id="IPR050834">
    <property type="entry name" value="Glycosyltransf_2"/>
</dbReference>
<dbReference type="GO" id="GO:0016740">
    <property type="term" value="F:transferase activity"/>
    <property type="evidence" value="ECO:0007669"/>
    <property type="project" value="UniProtKB-KW"/>
</dbReference>
<proteinExistence type="predicted"/>
<dbReference type="EMBL" id="WWCJ01000008">
    <property type="protein sequence ID" value="MYN03082.1"/>
    <property type="molecule type" value="Genomic_DNA"/>
</dbReference>
<dbReference type="InterPro" id="IPR001173">
    <property type="entry name" value="Glyco_trans_2-like"/>
</dbReference>
<keyword evidence="2" id="KW-0808">Transferase</keyword>
<dbReference type="AlphaFoldDB" id="A0A6N9HJ84"/>
<evidence type="ECO:0000313" key="2">
    <source>
        <dbReference type="EMBL" id="MYN03082.1"/>
    </source>
</evidence>
<organism evidence="2 3">
    <name type="scientific">Pseudoduganella guangdongensis</name>
    <dbReference type="NCBI Taxonomy" id="2692179"/>
    <lineage>
        <taxon>Bacteria</taxon>
        <taxon>Pseudomonadati</taxon>
        <taxon>Pseudomonadota</taxon>
        <taxon>Betaproteobacteria</taxon>
        <taxon>Burkholderiales</taxon>
        <taxon>Oxalobacteraceae</taxon>
        <taxon>Telluria group</taxon>
        <taxon>Pseudoduganella</taxon>
    </lineage>
</organism>
<sequence>MLVSVCIPTYQGAAYLGQAIDSVLTQSFGDFELVVVDNHSTDGTEELVAAYSDSRIRFFRNERNLGAEANWNRCLAEARGTYIKLLPHDDLLAPDCLRQQVAALERDQRLALAFCARTVLDGAGRPLMQRGYGRAGDGLVPAAVLRRQCLRRGTNLLGEPGAVLFRRSLAQKVGGFDGEIAYVIDLDYWFRLLQHGDAWYCAAPLASFRVTAGSWSAQIGRSQGEAFRRFLRKTGARGFDLLAGSVMARVNNLLRMAFYRFGVRA</sequence>
<name>A0A6N9HJ84_9BURK</name>
<dbReference type="PANTHER" id="PTHR43685:SF11">
    <property type="entry name" value="GLYCOSYLTRANSFERASE TAGX-RELATED"/>
    <property type="match status" value="1"/>
</dbReference>
<keyword evidence="3" id="KW-1185">Reference proteome</keyword>
<dbReference type="Gene3D" id="3.90.550.10">
    <property type="entry name" value="Spore Coat Polysaccharide Biosynthesis Protein SpsA, Chain A"/>
    <property type="match status" value="1"/>
</dbReference>
<dbReference type="PANTHER" id="PTHR43685">
    <property type="entry name" value="GLYCOSYLTRANSFERASE"/>
    <property type="match status" value="1"/>
</dbReference>